<dbReference type="InterPro" id="IPR018517">
    <property type="entry name" value="tRNA_hU_synthase_CS"/>
</dbReference>
<keyword evidence="12" id="KW-0479">Metal-binding</keyword>
<comment type="catalytic activity">
    <reaction evidence="22">
        <text>5,6-dihydrouridine(47) in tRNA + NAD(+) = uridine(47) in tRNA + NADH + H(+)</text>
        <dbReference type="Rhea" id="RHEA:53364"/>
        <dbReference type="Rhea" id="RHEA-COMP:13539"/>
        <dbReference type="Rhea" id="RHEA-COMP:13540"/>
        <dbReference type="ChEBI" id="CHEBI:15378"/>
        <dbReference type="ChEBI" id="CHEBI:57540"/>
        <dbReference type="ChEBI" id="CHEBI:57945"/>
        <dbReference type="ChEBI" id="CHEBI:65315"/>
        <dbReference type="ChEBI" id="CHEBI:74443"/>
        <dbReference type="EC" id="1.3.1.89"/>
    </reaction>
    <physiologicalReaction direction="right-to-left" evidence="22">
        <dbReference type="Rhea" id="RHEA:53366"/>
    </physiologicalReaction>
</comment>
<keyword evidence="16" id="KW-0521">NADP</keyword>
<dbReference type="Pfam" id="PF01207">
    <property type="entry name" value="Dus"/>
    <property type="match status" value="2"/>
</dbReference>
<comment type="catalytic activity">
    <reaction evidence="24">
        <text>a 5,6-dihydrouridine in mRNA + NADP(+) = a uridine in mRNA + NADPH + H(+)</text>
        <dbReference type="Rhea" id="RHEA:69855"/>
        <dbReference type="Rhea" id="RHEA-COMP:14658"/>
        <dbReference type="Rhea" id="RHEA-COMP:17789"/>
        <dbReference type="ChEBI" id="CHEBI:15378"/>
        <dbReference type="ChEBI" id="CHEBI:57783"/>
        <dbReference type="ChEBI" id="CHEBI:58349"/>
        <dbReference type="ChEBI" id="CHEBI:65315"/>
        <dbReference type="ChEBI" id="CHEBI:74443"/>
    </reaction>
    <physiologicalReaction direction="right-to-left" evidence="24">
        <dbReference type="Rhea" id="RHEA:69857"/>
    </physiologicalReaction>
</comment>
<comment type="caution">
    <text evidence="29">The sequence shown here is derived from an EMBL/GenBank/DDBJ whole genome shotgun (WGS) entry which is preliminary data.</text>
</comment>
<evidence type="ECO:0000256" key="7">
    <source>
        <dbReference type="ARBA" id="ARBA00022490"/>
    </source>
</evidence>
<keyword evidence="19" id="KW-0539">Nucleus</keyword>
<comment type="function">
    <text evidence="21">Catalyzes the synthesis of dihydrouridine, a modified base found in the D-loop of most tRNAs. Specifically modifies U47 in cytoplasmic tRNAs. Catalyzes the synthesis of dihydrouridine in some mRNAs, thereby affecting their translation.</text>
</comment>
<dbReference type="GO" id="GO:0102265">
    <property type="term" value="F:tRNA-dihydrouridine47 synthase activity"/>
    <property type="evidence" value="ECO:0007669"/>
    <property type="project" value="UniProtKB-EC"/>
</dbReference>
<evidence type="ECO:0000256" key="24">
    <source>
        <dbReference type="ARBA" id="ARBA00049447"/>
    </source>
</evidence>
<evidence type="ECO:0000256" key="12">
    <source>
        <dbReference type="ARBA" id="ARBA00022723"/>
    </source>
</evidence>
<evidence type="ECO:0000256" key="22">
    <source>
        <dbReference type="ARBA" id="ARBA00048266"/>
    </source>
</evidence>
<keyword evidence="17" id="KW-0560">Oxidoreductase</keyword>
<evidence type="ECO:0000256" key="5">
    <source>
        <dbReference type="ARBA" id="ARBA00012376"/>
    </source>
</evidence>
<keyword evidence="26" id="KW-0175">Coiled coil</keyword>
<dbReference type="PANTHER" id="PTHR45846">
    <property type="entry name" value="TRNA-DIHYDROURIDINE(47) SYNTHASE [NAD(P)(+)]-LIKE"/>
    <property type="match status" value="1"/>
</dbReference>
<feature type="region of interest" description="Disordered" evidence="27">
    <location>
        <begin position="835"/>
        <end position="857"/>
    </location>
</feature>
<evidence type="ECO:0000259" key="28">
    <source>
        <dbReference type="Pfam" id="PF01207"/>
    </source>
</evidence>
<evidence type="ECO:0000256" key="10">
    <source>
        <dbReference type="ARBA" id="ARBA00022664"/>
    </source>
</evidence>
<evidence type="ECO:0000256" key="21">
    <source>
        <dbReference type="ARBA" id="ARBA00045934"/>
    </source>
</evidence>
<feature type="region of interest" description="Disordered" evidence="27">
    <location>
        <begin position="1"/>
        <end position="136"/>
    </location>
</feature>
<dbReference type="InterPro" id="IPR013785">
    <property type="entry name" value="Aldolase_TIM"/>
</dbReference>
<evidence type="ECO:0000256" key="16">
    <source>
        <dbReference type="ARBA" id="ARBA00022857"/>
    </source>
</evidence>
<evidence type="ECO:0000256" key="8">
    <source>
        <dbReference type="ARBA" id="ARBA00022630"/>
    </source>
</evidence>
<dbReference type="GO" id="GO:0003723">
    <property type="term" value="F:RNA binding"/>
    <property type="evidence" value="ECO:0007669"/>
    <property type="project" value="TreeGrafter"/>
</dbReference>
<comment type="catalytic activity">
    <reaction evidence="25">
        <text>5,6-dihydrouridine(47) in tRNA + NADP(+) = uridine(47) in tRNA + NADPH + H(+)</text>
        <dbReference type="Rhea" id="RHEA:53360"/>
        <dbReference type="Rhea" id="RHEA-COMP:13539"/>
        <dbReference type="Rhea" id="RHEA-COMP:13540"/>
        <dbReference type="ChEBI" id="CHEBI:15378"/>
        <dbReference type="ChEBI" id="CHEBI:57783"/>
        <dbReference type="ChEBI" id="CHEBI:58349"/>
        <dbReference type="ChEBI" id="CHEBI:65315"/>
        <dbReference type="ChEBI" id="CHEBI:74443"/>
        <dbReference type="EC" id="1.3.1.89"/>
    </reaction>
    <physiologicalReaction direction="right-to-left" evidence="25">
        <dbReference type="Rhea" id="RHEA:53362"/>
    </physiologicalReaction>
</comment>
<feature type="domain" description="DUS-like FMN-binding" evidence="28">
    <location>
        <begin position="684"/>
        <end position="741"/>
    </location>
</feature>
<evidence type="ECO:0000313" key="30">
    <source>
        <dbReference type="Proteomes" id="UP000306050"/>
    </source>
</evidence>
<evidence type="ECO:0000256" key="27">
    <source>
        <dbReference type="SAM" id="MobiDB-lite"/>
    </source>
</evidence>
<evidence type="ECO:0000256" key="2">
    <source>
        <dbReference type="ARBA" id="ARBA00004123"/>
    </source>
</evidence>
<feature type="domain" description="DUS-like FMN-binding" evidence="28">
    <location>
        <begin position="482"/>
        <end position="659"/>
    </location>
</feature>
<dbReference type="SUPFAM" id="SSF51395">
    <property type="entry name" value="FMN-linked oxidoreductases"/>
    <property type="match status" value="1"/>
</dbReference>
<dbReference type="GO" id="GO:0008270">
    <property type="term" value="F:zinc ion binding"/>
    <property type="evidence" value="ECO:0007669"/>
    <property type="project" value="UniProtKB-KW"/>
</dbReference>
<dbReference type="FunFam" id="3.20.20.70:FF:000145">
    <property type="entry name" value="tRNA-dihydrouridine(47) synthase [NAD(P)(+)]"/>
    <property type="match status" value="1"/>
</dbReference>
<keyword evidence="10" id="KW-0507">mRNA processing</keyword>
<feature type="compositionally biased region" description="Basic residues" evidence="27">
    <location>
        <begin position="90"/>
        <end position="99"/>
    </location>
</feature>
<protein>
    <recommendedName>
        <fullName evidence="6">tRNA-dihydrouridine(47) synthase [NAD(P)(+)]</fullName>
        <ecNumber evidence="5">1.3.1.89</ecNumber>
    </recommendedName>
    <alternativeName>
        <fullName evidence="20">tRNA-dihydrouridine synthase 3</fullName>
    </alternativeName>
</protein>
<keyword evidence="30" id="KW-1185">Reference proteome</keyword>
<dbReference type="GO" id="GO:0006397">
    <property type="term" value="P:mRNA processing"/>
    <property type="evidence" value="ECO:0007669"/>
    <property type="project" value="UniProtKB-KW"/>
</dbReference>
<dbReference type="GeneID" id="40726207"/>
<keyword evidence="14" id="KW-0863">Zinc-finger</keyword>
<dbReference type="EC" id="1.3.1.89" evidence="5"/>
<feature type="coiled-coil region" evidence="26">
    <location>
        <begin position="425"/>
        <end position="452"/>
    </location>
</feature>
<keyword evidence="9" id="KW-0288">FMN</keyword>
<comment type="cofactor">
    <cofactor evidence="1">
        <name>FMN</name>
        <dbReference type="ChEBI" id="CHEBI:58210"/>
    </cofactor>
</comment>
<evidence type="ECO:0000256" key="6">
    <source>
        <dbReference type="ARBA" id="ARBA00022143"/>
    </source>
</evidence>
<dbReference type="CDD" id="cd02801">
    <property type="entry name" value="DUS_like_FMN"/>
    <property type="match status" value="1"/>
</dbReference>
<dbReference type="PROSITE" id="PS01136">
    <property type="entry name" value="UPF0034"/>
    <property type="match status" value="1"/>
</dbReference>
<dbReference type="Proteomes" id="UP000306050">
    <property type="component" value="Chromosome SGRAM_20"/>
</dbReference>
<accession>A0A4U7KT93</accession>
<evidence type="ECO:0000256" key="17">
    <source>
        <dbReference type="ARBA" id="ARBA00023002"/>
    </source>
</evidence>
<evidence type="ECO:0000256" key="9">
    <source>
        <dbReference type="ARBA" id="ARBA00022643"/>
    </source>
</evidence>
<keyword evidence="18" id="KW-0520">NAD</keyword>
<keyword evidence="13" id="KW-0677">Repeat</keyword>
<gene>
    <name evidence="29" type="ORF">EX895_003312</name>
</gene>
<evidence type="ECO:0000256" key="20">
    <source>
        <dbReference type="ARBA" id="ARBA00031322"/>
    </source>
</evidence>
<feature type="compositionally biased region" description="Polar residues" evidence="27">
    <location>
        <begin position="71"/>
        <end position="84"/>
    </location>
</feature>
<evidence type="ECO:0000256" key="1">
    <source>
        <dbReference type="ARBA" id="ARBA00001917"/>
    </source>
</evidence>
<evidence type="ECO:0000256" key="15">
    <source>
        <dbReference type="ARBA" id="ARBA00022833"/>
    </source>
</evidence>
<reference evidence="29 30" key="1">
    <citation type="submission" date="2019-05" db="EMBL/GenBank/DDBJ databases">
        <title>Sporisorium graminicola CBS 10092 draft sequencing and annotation.</title>
        <authorList>
            <person name="Solano-Gonzalez S."/>
            <person name="Caddick M.X."/>
            <person name="Darby A."/>
        </authorList>
    </citation>
    <scope>NUCLEOTIDE SEQUENCE [LARGE SCALE GENOMIC DNA]</scope>
    <source>
        <strain evidence="29 30">CBS 10092</strain>
    </source>
</reference>
<dbReference type="GO" id="GO:0050660">
    <property type="term" value="F:flavin adenine dinucleotide binding"/>
    <property type="evidence" value="ECO:0007669"/>
    <property type="project" value="InterPro"/>
</dbReference>
<comment type="catalytic activity">
    <reaction evidence="23">
        <text>a 5,6-dihydrouridine in mRNA + NAD(+) = a uridine in mRNA + NADH + H(+)</text>
        <dbReference type="Rhea" id="RHEA:69851"/>
        <dbReference type="Rhea" id="RHEA-COMP:14658"/>
        <dbReference type="Rhea" id="RHEA-COMP:17789"/>
        <dbReference type="ChEBI" id="CHEBI:15378"/>
        <dbReference type="ChEBI" id="CHEBI:57540"/>
        <dbReference type="ChEBI" id="CHEBI:57945"/>
        <dbReference type="ChEBI" id="CHEBI:65315"/>
        <dbReference type="ChEBI" id="CHEBI:74443"/>
    </reaction>
    <physiologicalReaction direction="right-to-left" evidence="23">
        <dbReference type="Rhea" id="RHEA:69853"/>
    </physiologicalReaction>
</comment>
<evidence type="ECO:0000256" key="13">
    <source>
        <dbReference type="ARBA" id="ARBA00022737"/>
    </source>
</evidence>
<keyword evidence="15" id="KW-0862">Zinc</keyword>
<dbReference type="EMBL" id="SRRM01000012">
    <property type="protein sequence ID" value="TKY87731.1"/>
    <property type="molecule type" value="Genomic_DNA"/>
</dbReference>
<evidence type="ECO:0000256" key="4">
    <source>
        <dbReference type="ARBA" id="ARBA00005451"/>
    </source>
</evidence>
<dbReference type="GO" id="GO:0005634">
    <property type="term" value="C:nucleus"/>
    <property type="evidence" value="ECO:0007669"/>
    <property type="project" value="UniProtKB-SubCell"/>
</dbReference>
<name>A0A4U7KT93_9BASI</name>
<evidence type="ECO:0000256" key="19">
    <source>
        <dbReference type="ARBA" id="ARBA00023242"/>
    </source>
</evidence>
<dbReference type="GO" id="GO:0005737">
    <property type="term" value="C:cytoplasm"/>
    <property type="evidence" value="ECO:0007669"/>
    <property type="project" value="UniProtKB-SubCell"/>
</dbReference>
<dbReference type="PANTHER" id="PTHR45846:SF1">
    <property type="entry name" value="TRNA-DIHYDROURIDINE(47) SYNTHASE [NAD(P)(+)]-LIKE"/>
    <property type="match status" value="1"/>
</dbReference>
<organism evidence="29 30">
    <name type="scientific">Sporisorium graminicola</name>
    <dbReference type="NCBI Taxonomy" id="280036"/>
    <lineage>
        <taxon>Eukaryota</taxon>
        <taxon>Fungi</taxon>
        <taxon>Dikarya</taxon>
        <taxon>Basidiomycota</taxon>
        <taxon>Ustilaginomycotina</taxon>
        <taxon>Ustilaginomycetes</taxon>
        <taxon>Ustilaginales</taxon>
        <taxon>Ustilaginaceae</taxon>
        <taxon>Sporisorium</taxon>
    </lineage>
</organism>
<keyword evidence="7" id="KW-0963">Cytoplasm</keyword>
<feature type="compositionally biased region" description="Polar residues" evidence="27">
    <location>
        <begin position="843"/>
        <end position="857"/>
    </location>
</feature>
<dbReference type="Gene3D" id="3.20.20.70">
    <property type="entry name" value="Aldolase class I"/>
    <property type="match status" value="1"/>
</dbReference>
<comment type="subcellular location">
    <subcellularLocation>
        <location evidence="3">Cytoplasm</location>
    </subcellularLocation>
    <subcellularLocation>
        <location evidence="2">Nucleus</location>
    </subcellularLocation>
</comment>
<sequence>MTEAADTTPHSTPAAVGEEAPESEWKHPVYGPTDKYTPGIAPIKPEYILARPTSSIDTVPIKQVDDDAAERSTNPATSSSTTLNGEPPKKLKGAARKRARREEAAALAAAQRAEKKSKAHDGEAVKKGGQNKARQFTSLKDGKGQCHGFLSKGEDGCKFAKTGGCRFSHDLVGYLQSKDRDLFLPPTPYAELQEMTREQKQSWLEERYSLTLLPVPVAGKGSEAGREAQTFVRANSSAAGSAASKVPTSTDPAHASLDWTTSCPIFDLKGFCTMGWKCRFLGAHVRLVGPSSLLDPENATGFARSGLELVTDQVKVDAWRARSRAFVLPDAGEKKEALDQEELNHGSSAGMKAMRVRKYPLPKTKAVLQYLEKEAKELAQVDPQGGTAGRGPIPAQVVDEAVAAAAAAAAAAQASGASNGAAATATEHGDDLEEMENALRNASAAATAARAAEAATTSTSIDLARIRPTEKRRLNWKGELYLAPLTTTGNLPFRRICTSFGSDIHCGEMGLAESFLHGNASEWSLVRRHESERIFGTQLCGGKPDLLVPVAEALKAEVGDGLDFVDINCGCPIDLVYNKGAGSALLDHPSKLSKIVRGMNAVLGDTPLTIKLRTGTGPKLTTHKLFARAQTEWGAAAATLHGRSRKQRYKNDADWSRIAFCANTLRESVREWNEDPLHADEPEMVPIPVYGNGDVYSWQDYYERLERTGVDGEMIARGALIKPWLFTEIKERRDWDISSRERLDMMRDFASYGLTHWGSDTHGVNTTRRFMCEMMSFTHRYVPTGLLEFLPARLNDRPPLFRGRDELETLLASSKAEDWVKVSEMFLGKAPEEWSFTPKHKSSSYSSPEGDVTEQQG</sequence>
<evidence type="ECO:0000256" key="3">
    <source>
        <dbReference type="ARBA" id="ARBA00004496"/>
    </source>
</evidence>
<evidence type="ECO:0000256" key="18">
    <source>
        <dbReference type="ARBA" id="ARBA00023027"/>
    </source>
</evidence>
<dbReference type="KEGG" id="sgra:EX895_003312"/>
<evidence type="ECO:0000256" key="26">
    <source>
        <dbReference type="SAM" id="Coils"/>
    </source>
</evidence>
<proteinExistence type="inferred from homology"/>
<comment type="similarity">
    <text evidence="4">Belongs to the Dus family. Dus3 subfamily.</text>
</comment>
<evidence type="ECO:0000256" key="25">
    <source>
        <dbReference type="ARBA" id="ARBA00049513"/>
    </source>
</evidence>
<dbReference type="RefSeq" id="XP_029739716.1">
    <property type="nucleotide sequence ID" value="XM_029883910.1"/>
</dbReference>
<dbReference type="AlphaFoldDB" id="A0A4U7KT93"/>
<evidence type="ECO:0000256" key="23">
    <source>
        <dbReference type="ARBA" id="ARBA00048342"/>
    </source>
</evidence>
<feature type="compositionally biased region" description="Basic and acidic residues" evidence="27">
    <location>
        <begin position="112"/>
        <end position="126"/>
    </location>
</feature>
<evidence type="ECO:0000313" key="29">
    <source>
        <dbReference type="EMBL" id="TKY87731.1"/>
    </source>
</evidence>
<evidence type="ECO:0000256" key="14">
    <source>
        <dbReference type="ARBA" id="ARBA00022771"/>
    </source>
</evidence>
<evidence type="ECO:0000256" key="11">
    <source>
        <dbReference type="ARBA" id="ARBA00022694"/>
    </source>
</evidence>
<keyword evidence="8" id="KW-0285">Flavoprotein</keyword>
<keyword evidence="11" id="KW-0819">tRNA processing</keyword>
<dbReference type="OrthoDB" id="259935at2759"/>
<dbReference type="InterPro" id="IPR035587">
    <property type="entry name" value="DUS-like_FMN-bd"/>
</dbReference>